<evidence type="ECO:0000256" key="6">
    <source>
        <dbReference type="ARBA" id="ARBA00023180"/>
    </source>
</evidence>
<dbReference type="InterPro" id="IPR045860">
    <property type="entry name" value="Snake_toxin-like_sf"/>
</dbReference>
<keyword evidence="5" id="KW-0472">Membrane</keyword>
<dbReference type="PANTHER" id="PTHR10624">
    <property type="entry name" value="UROKINASE PLASMINOGEN ACTIVATOR SURFACE RECEPTOR-RELATED"/>
    <property type="match status" value="1"/>
</dbReference>
<evidence type="ECO:0000256" key="2">
    <source>
        <dbReference type="ARBA" id="ARBA00022475"/>
    </source>
</evidence>
<sequence length="355" mass="38346">MVNTSKASTFQGASENPASVLGQSLHSRGPWLHLFLCGQHPTESLGQELEQQEEQFGCRTGVEEPGCLGLSRENQPDRNQSRRSCPRCLCSARLCKLAMGVPRTIVLFLFGAVFCLTESQAQQCYSFQHIYFGPFDLSAVKFRNISCPHGCSEAVLSLDTGYRATVTVVQKGCWTGPPTGQMLSDDRALPPDYSVVRGCTTDLCNADLMTHDTIPNLSPAPNPPTLSGMECYACLGIHPEDCTPEKSRRVQCHQDQSVCFQGNGQMTVGNFSVPVYIRTCHRPSCTIKGTSSPWTNIDLQGSCCEGQLCNRDSVTQSFTTTSAAATPSQAPHSMALLLMVPLLAGTLGGPLLPSS</sequence>
<gene>
    <name evidence="11" type="primary">LYPD5</name>
</gene>
<dbReference type="InterPro" id="IPR016054">
    <property type="entry name" value="LY6_UPA_recep-like"/>
</dbReference>
<dbReference type="Gene3D" id="2.10.60.10">
    <property type="entry name" value="CD59"/>
    <property type="match status" value="1"/>
</dbReference>
<keyword evidence="4" id="KW-0732">Signal</keyword>
<dbReference type="Proteomes" id="UP001165780">
    <property type="component" value="Unplaced"/>
</dbReference>
<keyword evidence="2" id="KW-1003">Cell membrane</keyword>
<dbReference type="InterPro" id="IPR018363">
    <property type="entry name" value="CD59_antigen_CS"/>
</dbReference>
<evidence type="ECO:0000256" key="8">
    <source>
        <dbReference type="ARBA" id="ARBA00067857"/>
    </source>
</evidence>
<evidence type="ECO:0000256" key="3">
    <source>
        <dbReference type="ARBA" id="ARBA00022622"/>
    </source>
</evidence>
<keyword evidence="7" id="KW-0449">Lipoprotein</keyword>
<name>A0A9W2VUV5_PANPR</name>
<feature type="domain" description="UPAR/Ly6" evidence="9">
    <location>
        <begin position="228"/>
        <end position="311"/>
    </location>
</feature>
<keyword evidence="6" id="KW-0325">Glycoprotein</keyword>
<dbReference type="FunFam" id="2.10.60.10:FF:000020">
    <property type="entry name" value="LY6/PLAUR domain containing 5"/>
    <property type="match status" value="1"/>
</dbReference>
<dbReference type="SUPFAM" id="SSF57302">
    <property type="entry name" value="Snake toxin-like"/>
    <property type="match status" value="1"/>
</dbReference>
<accession>A0A9W2VUV5</accession>
<keyword evidence="3" id="KW-0336">GPI-anchor</keyword>
<dbReference type="CDD" id="cd23565">
    <property type="entry name" value="TFP_LU_ECD_LYPD5_rpt1"/>
    <property type="match status" value="1"/>
</dbReference>
<evidence type="ECO:0000313" key="11">
    <source>
        <dbReference type="RefSeq" id="XP_053762425.1"/>
    </source>
</evidence>
<keyword evidence="10" id="KW-1185">Reference proteome</keyword>
<evidence type="ECO:0000256" key="7">
    <source>
        <dbReference type="ARBA" id="ARBA00023288"/>
    </source>
</evidence>
<dbReference type="CDD" id="cd23566">
    <property type="entry name" value="TFP_LU_ECD_LYPD5_rpt2"/>
    <property type="match status" value="1"/>
</dbReference>
<protein>
    <recommendedName>
        <fullName evidence="8">Ly6/PLAUR domain-containing protein 5</fullName>
    </recommendedName>
</protein>
<evidence type="ECO:0000256" key="4">
    <source>
        <dbReference type="ARBA" id="ARBA00022729"/>
    </source>
</evidence>
<proteinExistence type="predicted"/>
<dbReference type="GeneID" id="109257925"/>
<dbReference type="RefSeq" id="XP_053762425.1">
    <property type="nucleotide sequence ID" value="XM_053906450.1"/>
</dbReference>
<evidence type="ECO:0000256" key="1">
    <source>
        <dbReference type="ARBA" id="ARBA00004609"/>
    </source>
</evidence>
<evidence type="ECO:0000313" key="10">
    <source>
        <dbReference type="Proteomes" id="UP001165780"/>
    </source>
</evidence>
<dbReference type="GO" id="GO:0098552">
    <property type="term" value="C:side of membrane"/>
    <property type="evidence" value="ECO:0007669"/>
    <property type="project" value="UniProtKB-KW"/>
</dbReference>
<reference evidence="11" key="1">
    <citation type="submission" date="2025-08" db="UniProtKB">
        <authorList>
            <consortium name="RefSeq"/>
        </authorList>
    </citation>
    <scope>IDENTIFICATION</scope>
    <source>
        <tissue evidence="11">Whole blood</tissue>
    </source>
</reference>
<dbReference type="AlphaFoldDB" id="A0A9W2VUV5"/>
<evidence type="ECO:0000259" key="9">
    <source>
        <dbReference type="Pfam" id="PF00021"/>
    </source>
</evidence>
<dbReference type="GO" id="GO:0005886">
    <property type="term" value="C:plasma membrane"/>
    <property type="evidence" value="ECO:0007669"/>
    <property type="project" value="UniProtKB-SubCell"/>
</dbReference>
<comment type="subcellular location">
    <subcellularLocation>
        <location evidence="1">Cell membrane</location>
        <topology evidence="1">Lipid-anchor</topology>
        <topology evidence="1">GPI-anchor</topology>
    </subcellularLocation>
</comment>
<organism evidence="10 11">
    <name type="scientific">Panthera pardus</name>
    <name type="common">Leopard</name>
    <name type="synonym">Felis pardus</name>
    <dbReference type="NCBI Taxonomy" id="9691"/>
    <lineage>
        <taxon>Eukaryota</taxon>
        <taxon>Metazoa</taxon>
        <taxon>Chordata</taxon>
        <taxon>Craniata</taxon>
        <taxon>Vertebrata</taxon>
        <taxon>Euteleostomi</taxon>
        <taxon>Mammalia</taxon>
        <taxon>Eutheria</taxon>
        <taxon>Laurasiatheria</taxon>
        <taxon>Carnivora</taxon>
        <taxon>Feliformia</taxon>
        <taxon>Felidae</taxon>
        <taxon>Pantherinae</taxon>
        <taxon>Panthera</taxon>
    </lineage>
</organism>
<evidence type="ECO:0000256" key="5">
    <source>
        <dbReference type="ARBA" id="ARBA00023136"/>
    </source>
</evidence>
<dbReference type="CTD" id="284348"/>
<dbReference type="PROSITE" id="PS00983">
    <property type="entry name" value="LY6_UPAR"/>
    <property type="match status" value="1"/>
</dbReference>
<dbReference type="Pfam" id="PF00021">
    <property type="entry name" value="UPAR_LY6"/>
    <property type="match status" value="1"/>
</dbReference>
<dbReference type="PANTHER" id="PTHR10624:SF9">
    <property type="entry name" value="LY6_PLAUR DOMAIN-CONTAINING PROTEIN 5"/>
    <property type="match status" value="1"/>
</dbReference>